<keyword evidence="7" id="KW-0597">Phosphoprotein</keyword>
<organism evidence="16 17">
    <name type="scientific">Heterodera trifolii</name>
    <dbReference type="NCBI Taxonomy" id="157864"/>
    <lineage>
        <taxon>Eukaryota</taxon>
        <taxon>Metazoa</taxon>
        <taxon>Ecdysozoa</taxon>
        <taxon>Nematoda</taxon>
        <taxon>Chromadorea</taxon>
        <taxon>Rhabditida</taxon>
        <taxon>Tylenchina</taxon>
        <taxon>Tylenchomorpha</taxon>
        <taxon>Tylenchoidea</taxon>
        <taxon>Heteroderidae</taxon>
        <taxon>Heteroderinae</taxon>
        <taxon>Heterodera</taxon>
    </lineage>
</organism>
<proteinExistence type="inferred from homology"/>
<comment type="caution">
    <text evidence="16">The sequence shown here is derived from an EMBL/GenBank/DDBJ whole genome shotgun (WGS) entry which is preliminary data.</text>
</comment>
<dbReference type="Proteomes" id="UP001620626">
    <property type="component" value="Unassembled WGS sequence"/>
</dbReference>
<keyword evidence="17" id="KW-1185">Reference proteome</keyword>
<dbReference type="GO" id="GO:0030016">
    <property type="term" value="C:myofibril"/>
    <property type="evidence" value="ECO:0007669"/>
    <property type="project" value="UniProtKB-SubCell"/>
</dbReference>
<evidence type="ECO:0000256" key="7">
    <source>
        <dbReference type="ARBA" id="ARBA00022553"/>
    </source>
</evidence>
<evidence type="ECO:0000256" key="6">
    <source>
        <dbReference type="ARBA" id="ARBA00022499"/>
    </source>
</evidence>
<keyword evidence="6" id="KW-1017">Isopeptide bond</keyword>
<dbReference type="InterPro" id="IPR008603">
    <property type="entry name" value="DCTN4"/>
</dbReference>
<name>A0ABD2MCY3_9BILA</name>
<comment type="similarity">
    <text evidence="12">Belongs to the dynactin subunit 4 family.</text>
</comment>
<dbReference type="AlphaFoldDB" id="A0ABD2MCY3"/>
<gene>
    <name evidence="16" type="ORF">niasHT_001810</name>
</gene>
<dbReference type="PANTHER" id="PTHR13034:SF2">
    <property type="entry name" value="DYNACTIN SUBUNIT 4"/>
    <property type="match status" value="1"/>
</dbReference>
<evidence type="ECO:0000256" key="10">
    <source>
        <dbReference type="ARBA" id="ARBA00023054"/>
    </source>
</evidence>
<evidence type="ECO:0000256" key="2">
    <source>
        <dbReference type="ARBA" id="ARBA00004529"/>
    </source>
</evidence>
<comment type="subcellular location">
    <subcellularLocation>
        <location evidence="3">Cytoplasm</location>
        <location evidence="3">Cell cortex</location>
    </subcellularLocation>
    <subcellularLocation>
        <location evidence="1">Cytoplasm</location>
        <location evidence="1">Cytoskeleton</location>
        <location evidence="1">Microtubule organizing center</location>
        <location evidence="1">Centrosome</location>
    </subcellularLocation>
    <subcellularLocation>
        <location evidence="2">Cytoplasm</location>
        <location evidence="2">Cytoskeleton</location>
        <location evidence="2">Stress fiber</location>
    </subcellularLocation>
    <subcellularLocation>
        <location evidence="4">Cytoplasm</location>
        <location evidence="4">Myofibril</location>
    </subcellularLocation>
</comment>
<evidence type="ECO:0000256" key="12">
    <source>
        <dbReference type="ARBA" id="ARBA00034776"/>
    </source>
</evidence>
<evidence type="ECO:0000256" key="9">
    <source>
        <dbReference type="ARBA" id="ARBA00022990"/>
    </source>
</evidence>
<comment type="subunit">
    <text evidence="14">Subunit of dynactin, a multiprotein complex part of a tripartite complex with dynein and a adapter, such as BICDL1, BICD2 or HOOK3. The dynactin complex is built around ACTR1A/ACTB filament and consists of an actin-related filament composed of a shoulder domain, a pointed end and a barbed end. Its length is defined by its flexible shoulder domain. The soulder is composed of 2 DCTN1 subunits, 4 DCTN2 and 2 DCTN3. The 4 DCNT2 (via N-terminus) bind the ACTR1A filament and act as molecular rulers to determine the length. The pointed end is important for binding dynein-dynactin cargo adapters. Consists of 4 subunits: ACTR10, DCNT4, DCTN5 and DCTN6. The barbed end is composed of a CAPZA1:CAPZB heterodimers, which binds ACTR1A/ACTB filament and dynactin and stabilizes dynactin. Interacts with ATP7B, but not ATP7A, in a copper-dependent manner. Interacts with ANK2; this interaction is required for localization at costameres. Interacts with N4BP2L1.</text>
</comment>
<keyword evidence="9" id="KW-0007">Acetylation</keyword>
<sequence length="483" mass="54490">MGRNAKGGKGGGETPPAAKQKQRTGRTASPPTLLCASTIRDLNRIRMKLRIPLMDAMPQMSSFLRIWLVKYRCSCSAWFPLSQLFFCRKCAQLKCPICINEEIDFIFCPNCMEKSTAVDIAHKTFRCAKCNECPLCKNVLSGRSQADVYYLQCNSCQWTSRTSEGAERNMAKESWTEPTNPMEGELGKVMAIMKRLSNFERFEREMNRRSGMSKLDKFGTFERETPTKRMSGRGILRNDRFSLQNAYNSRRKALQKQDDVDEVLELLAPSADVPELDPDIFSEPPKFALSIEQTIAHPLCVSAAHLQPTKVKMMTRRAFRCSECATMLYRGQLSPNDVKPRLQSFALDHFPEIRISRPVKIAPGQNSAIFLTLTNNSSGPVDISLTGKRLEEEENCVNNSDFSLQIVLSNRDSTDEQPKMAHQRSDSRIINISQHRVGICAECVPSADSIDHYALFSLSFSHTSSDLPEKKLKSDVKVSLKQS</sequence>
<evidence type="ECO:0000256" key="1">
    <source>
        <dbReference type="ARBA" id="ARBA00004300"/>
    </source>
</evidence>
<keyword evidence="10" id="KW-0175">Coiled coil</keyword>
<evidence type="ECO:0000256" key="11">
    <source>
        <dbReference type="ARBA" id="ARBA00023212"/>
    </source>
</evidence>
<evidence type="ECO:0000256" key="8">
    <source>
        <dbReference type="ARBA" id="ARBA00022843"/>
    </source>
</evidence>
<keyword evidence="5" id="KW-0963">Cytoplasm</keyword>
<dbReference type="PANTHER" id="PTHR13034">
    <property type="entry name" value="DYNACTIN P62 SUBUNIT"/>
    <property type="match status" value="1"/>
</dbReference>
<protein>
    <recommendedName>
        <fullName evidence="13">Dynactin subunit 4</fullName>
    </recommendedName>
</protein>
<evidence type="ECO:0000313" key="16">
    <source>
        <dbReference type="EMBL" id="KAL3124917.1"/>
    </source>
</evidence>
<dbReference type="EMBL" id="JBICBT010000056">
    <property type="protein sequence ID" value="KAL3124917.1"/>
    <property type="molecule type" value="Genomic_DNA"/>
</dbReference>
<keyword evidence="8" id="KW-0832">Ubl conjugation</keyword>
<evidence type="ECO:0000313" key="17">
    <source>
        <dbReference type="Proteomes" id="UP001620626"/>
    </source>
</evidence>
<accession>A0ABD2MCY3</accession>
<evidence type="ECO:0000256" key="4">
    <source>
        <dbReference type="ARBA" id="ARBA00004657"/>
    </source>
</evidence>
<evidence type="ECO:0000256" key="15">
    <source>
        <dbReference type="SAM" id="MobiDB-lite"/>
    </source>
</evidence>
<evidence type="ECO:0000256" key="5">
    <source>
        <dbReference type="ARBA" id="ARBA00022490"/>
    </source>
</evidence>
<dbReference type="Pfam" id="PF05502">
    <property type="entry name" value="Dynactin_p62"/>
    <property type="match status" value="1"/>
</dbReference>
<evidence type="ECO:0000256" key="3">
    <source>
        <dbReference type="ARBA" id="ARBA00004544"/>
    </source>
</evidence>
<evidence type="ECO:0000256" key="14">
    <source>
        <dbReference type="ARBA" id="ARBA00093507"/>
    </source>
</evidence>
<keyword evidence="11" id="KW-0206">Cytoskeleton</keyword>
<feature type="compositionally biased region" description="Gly residues" evidence="15">
    <location>
        <begin position="1"/>
        <end position="13"/>
    </location>
</feature>
<evidence type="ECO:0000256" key="13">
    <source>
        <dbReference type="ARBA" id="ARBA00034864"/>
    </source>
</evidence>
<dbReference type="GO" id="GO:0005813">
    <property type="term" value="C:centrosome"/>
    <property type="evidence" value="ECO:0007669"/>
    <property type="project" value="UniProtKB-SubCell"/>
</dbReference>
<reference evidence="16 17" key="1">
    <citation type="submission" date="2024-10" db="EMBL/GenBank/DDBJ databases">
        <authorList>
            <person name="Kim D."/>
        </authorList>
    </citation>
    <scope>NUCLEOTIDE SEQUENCE [LARGE SCALE GENOMIC DNA]</scope>
    <source>
        <strain evidence="16">BH-2024</strain>
    </source>
</reference>
<feature type="region of interest" description="Disordered" evidence="15">
    <location>
        <begin position="1"/>
        <end position="31"/>
    </location>
</feature>
<dbReference type="GO" id="GO:0001725">
    <property type="term" value="C:stress fiber"/>
    <property type="evidence" value="ECO:0007669"/>
    <property type="project" value="UniProtKB-SubCell"/>
</dbReference>
<dbReference type="GO" id="GO:0005938">
    <property type="term" value="C:cell cortex"/>
    <property type="evidence" value="ECO:0007669"/>
    <property type="project" value="UniProtKB-SubCell"/>
</dbReference>